<dbReference type="Proteomes" id="UP000019132">
    <property type="component" value="Unassembled WGS sequence"/>
</dbReference>
<dbReference type="InterPro" id="IPR001202">
    <property type="entry name" value="WW_dom"/>
</dbReference>
<feature type="domain" description="WW" evidence="4">
    <location>
        <begin position="1350"/>
        <end position="1383"/>
    </location>
</feature>
<dbReference type="STRING" id="431595.K3X4C0"/>
<dbReference type="PROSITE" id="PS50096">
    <property type="entry name" value="IQ"/>
    <property type="match status" value="9"/>
</dbReference>
<reference evidence="6" key="1">
    <citation type="journal article" date="2010" name="Genome Biol.">
        <title>Genome sequence of the necrotrophic plant pathogen Pythium ultimum reveals original pathogenicity mechanisms and effector repertoire.</title>
        <authorList>
            <person name="Levesque C.A."/>
            <person name="Brouwer H."/>
            <person name="Cano L."/>
            <person name="Hamilton J.P."/>
            <person name="Holt C."/>
            <person name="Huitema E."/>
            <person name="Raffaele S."/>
            <person name="Robideau G.P."/>
            <person name="Thines M."/>
            <person name="Win J."/>
            <person name="Zerillo M.M."/>
            <person name="Beakes G.W."/>
            <person name="Boore J.L."/>
            <person name="Busam D."/>
            <person name="Dumas B."/>
            <person name="Ferriera S."/>
            <person name="Fuerstenberg S.I."/>
            <person name="Gachon C.M."/>
            <person name="Gaulin E."/>
            <person name="Govers F."/>
            <person name="Grenville-Briggs L."/>
            <person name="Horner N."/>
            <person name="Hostetler J."/>
            <person name="Jiang R.H."/>
            <person name="Johnson J."/>
            <person name="Krajaejun T."/>
            <person name="Lin H."/>
            <person name="Meijer H.J."/>
            <person name="Moore B."/>
            <person name="Morris P."/>
            <person name="Phuntmart V."/>
            <person name="Puiu D."/>
            <person name="Shetty J."/>
            <person name="Stajich J.E."/>
            <person name="Tripathy S."/>
            <person name="Wawra S."/>
            <person name="van West P."/>
            <person name="Whitty B.R."/>
            <person name="Coutinho P.M."/>
            <person name="Henrissat B."/>
            <person name="Martin F."/>
            <person name="Thomas P.D."/>
            <person name="Tyler B.M."/>
            <person name="De Vries R.P."/>
            <person name="Kamoun S."/>
            <person name="Yandell M."/>
            <person name="Tisserat N."/>
            <person name="Buell C.R."/>
        </authorList>
    </citation>
    <scope>NUCLEOTIDE SEQUENCE</scope>
    <source>
        <strain evidence="6">DAOM:BR144</strain>
    </source>
</reference>
<dbReference type="SMART" id="SM00015">
    <property type="entry name" value="IQ"/>
    <property type="match status" value="11"/>
</dbReference>
<dbReference type="PANTHER" id="PTHR13382">
    <property type="entry name" value="MITOCHONDRIAL ATP SYNTHASE COUPLING FACTOR B"/>
    <property type="match status" value="1"/>
</dbReference>
<dbReference type="Pfam" id="PF00612">
    <property type="entry name" value="IQ"/>
    <property type="match status" value="7"/>
</dbReference>
<feature type="compositionally biased region" description="Basic and acidic residues" evidence="3">
    <location>
        <begin position="1036"/>
        <end position="1048"/>
    </location>
</feature>
<evidence type="ECO:0000256" key="2">
    <source>
        <dbReference type="SAM" id="Coils"/>
    </source>
</evidence>
<dbReference type="Gene3D" id="1.20.5.190">
    <property type="match status" value="2"/>
</dbReference>
<dbReference type="SMART" id="SM00456">
    <property type="entry name" value="WW"/>
    <property type="match status" value="5"/>
</dbReference>
<dbReference type="eggNOG" id="KOG4341">
    <property type="taxonomic scope" value="Eukaryota"/>
</dbReference>
<keyword evidence="2" id="KW-0175">Coiled coil</keyword>
<dbReference type="SMART" id="SM00367">
    <property type="entry name" value="LRR_CC"/>
    <property type="match status" value="12"/>
</dbReference>
<dbReference type="VEuPathDB" id="FungiDB:PYU1_G012043"/>
<keyword evidence="6" id="KW-1185">Reference proteome</keyword>
<evidence type="ECO:0000313" key="6">
    <source>
        <dbReference type="Proteomes" id="UP000019132"/>
    </source>
</evidence>
<dbReference type="Gene3D" id="2.20.70.10">
    <property type="match status" value="4"/>
</dbReference>
<reference evidence="5" key="3">
    <citation type="submission" date="2015-02" db="UniProtKB">
        <authorList>
            <consortium name="EnsemblProtists"/>
        </authorList>
    </citation>
    <scope>IDENTIFICATION</scope>
    <source>
        <strain evidence="5">DAOM BR144</strain>
    </source>
</reference>
<dbReference type="CDD" id="cd00201">
    <property type="entry name" value="WW"/>
    <property type="match status" value="3"/>
</dbReference>
<dbReference type="SUPFAM" id="SSF52047">
    <property type="entry name" value="RNI-like"/>
    <property type="match status" value="1"/>
</dbReference>
<feature type="domain" description="WW" evidence="4">
    <location>
        <begin position="1307"/>
        <end position="1340"/>
    </location>
</feature>
<proteinExistence type="predicted"/>
<dbReference type="InterPro" id="IPR050648">
    <property type="entry name" value="F-box_LRR-repeat"/>
</dbReference>
<feature type="domain" description="WW" evidence="4">
    <location>
        <begin position="1164"/>
        <end position="1193"/>
    </location>
</feature>
<evidence type="ECO:0000256" key="1">
    <source>
        <dbReference type="ARBA" id="ARBA00022786"/>
    </source>
</evidence>
<dbReference type="InParanoid" id="K3X4C0"/>
<keyword evidence="1" id="KW-0833">Ubl conjugation pathway</keyword>
<organism evidence="5 6">
    <name type="scientific">Globisporangium ultimum (strain ATCC 200006 / CBS 805.95 / DAOM BR144)</name>
    <name type="common">Pythium ultimum</name>
    <dbReference type="NCBI Taxonomy" id="431595"/>
    <lineage>
        <taxon>Eukaryota</taxon>
        <taxon>Sar</taxon>
        <taxon>Stramenopiles</taxon>
        <taxon>Oomycota</taxon>
        <taxon>Peronosporomycetes</taxon>
        <taxon>Pythiales</taxon>
        <taxon>Pythiaceae</taxon>
        <taxon>Globisporangium</taxon>
    </lineage>
</organism>
<dbReference type="Pfam" id="PF13516">
    <property type="entry name" value="LRR_6"/>
    <property type="match status" value="1"/>
</dbReference>
<dbReference type="PROSITE" id="PS50020">
    <property type="entry name" value="WW_DOMAIN_2"/>
    <property type="match status" value="4"/>
</dbReference>
<dbReference type="PROSITE" id="PS01159">
    <property type="entry name" value="WW_DOMAIN_1"/>
    <property type="match status" value="1"/>
</dbReference>
<accession>K3X4C0</accession>
<evidence type="ECO:0000259" key="4">
    <source>
        <dbReference type="PROSITE" id="PS50020"/>
    </source>
</evidence>
<dbReference type="InterPro" id="IPR057207">
    <property type="entry name" value="FBXL15_LRR"/>
</dbReference>
<feature type="region of interest" description="Disordered" evidence="3">
    <location>
        <begin position="1137"/>
        <end position="1159"/>
    </location>
</feature>
<dbReference type="InterPro" id="IPR006553">
    <property type="entry name" value="Leu-rich_rpt_Cys-con_subtyp"/>
</dbReference>
<dbReference type="InterPro" id="IPR032675">
    <property type="entry name" value="LRR_dom_sf"/>
</dbReference>
<sequence>MRSFLHNFLADDRGAFQRVLDLAQHARDTGLAITDATLHEVVAVIPQLRGLQLNGCTHITDAGLWAIARQCPQLDTIHLAQCARVTELGLRLLAHNCPLGLVELSECPQITDTVLQTLAAGCWTLHTLVLRRCARISDAGIVKIAQCCKQNLRHVDVSECEHVGEYGDKALVEIGKWCPQLTHLDLFGCRHVHDAGVRAIARGCPLVTTLKLTGCRDVSSIAIQALASQCLALHTLSLAGCIQTTNADAVALAIKCKALTWLDISGSPNIDAVGVHALAQYCKQLTYLNLSDCQRINDAALEALSTSSATAKSVFSSSLSSPLATLALANCPRITETGVARLTKACTNLTTLDLTDCAQIGRRFLQKLIHELTFVEWAATFFGFQPLPNAAELCKQRDRRILEWKSAVKIQAVMRGCLARGGLWEAKLKYVQRHVLPKIQARVRGFLMRKRIAADKQHKREHAAASRIGREYRNLRLRRKLARAKRLRRIQASENEAALVFQRLFRGYQSRTRVRNMKAAIQQELQAEARIQVMLELATIKVQRAYRGHRGRCDATMLHAAREASQRQAQRELEAVLFVQRVYRGHQGRQQRAHRLAELLHRKKQHDGAVKMQKVVRGHRGRRNALILRQEAKVLARINAAMTIQRYWRGLRQKHLSAVLLGLIKLRAREHEAASAIQRAYRVHMSRGFVRTMRLTLIAQRKRVAAAITIQRVLRGHRGRAEAEVQRELRKLEAQAKPLFAKQARLHALIEDQRERMAVATSKLRDDEQNERALTLELEKTMQIKTKYHDSSRITGTPQRFLTQYLQVQLAEQLRALRIAIALDTQSLEQMTTQLQDAEKQHRLVLRQLEPLTHGVIANTKANRTARLQQRVRRERHAATQIQRVLRGFRVRCAVREGGNCWIELWTSGDGTNGSGGSGAQPAKLQATYYFHSGTKEYQWEHPPEDDTLANAFQNQSTRRRRQEWIDEYWDNLEELLAMTIVRPSAAIGPWQVRVDPISEHFVYFHPEMQQVKASLSPRSVHMSISNIRSSRTSRRSPESIRTGEHGSNDSGRNASSARSVQWQYRYGYEYDVASGHLVASSRPRPVWSEHLDPASGLTYYFNALTNEYRWERPQDVDATFDEYLKHPNASRAWFEATQQQQQGDANNNREPTSRWQSSQRTTRALGKKWVELMNPETQHTYYYNEITGETRWSLSPRSARSEADDEQHMSLALHAQVKRLREAPVAYESRDKHMEWLESAITEKNWKQTDAFVQQILIREQSRSVSARKANGERTNEALLVDAFGSASTSLEEGGRIAEADVVMKTPLASDWVSYADGNGAAYFYNQRTGETSWTAPVDAPAASVGEEASSSSEWQRAFDADGNAYYYNAVTEETSWTDPTTLFNVY</sequence>
<evidence type="ECO:0000256" key="3">
    <source>
        <dbReference type="SAM" id="MobiDB-lite"/>
    </source>
</evidence>
<dbReference type="GO" id="GO:0005737">
    <property type="term" value="C:cytoplasm"/>
    <property type="evidence" value="ECO:0007669"/>
    <property type="project" value="TreeGrafter"/>
</dbReference>
<dbReference type="SUPFAM" id="SSF51045">
    <property type="entry name" value="WW domain"/>
    <property type="match status" value="3"/>
</dbReference>
<feature type="domain" description="WW" evidence="4">
    <location>
        <begin position="1088"/>
        <end position="1116"/>
    </location>
</feature>
<dbReference type="OMA" id="GAIKMQK"/>
<dbReference type="EnsemblProtists" id="PYU1_T012069">
    <property type="protein sequence ID" value="PYU1_T012069"/>
    <property type="gene ID" value="PYU1_G012043"/>
</dbReference>
<dbReference type="Pfam" id="PF25372">
    <property type="entry name" value="DUF7885"/>
    <property type="match status" value="1"/>
</dbReference>
<protein>
    <recommendedName>
        <fullName evidence="4">WW domain-containing protein</fullName>
    </recommendedName>
</protein>
<dbReference type="eggNOG" id="KOG0152">
    <property type="taxonomic scope" value="Eukaryota"/>
</dbReference>
<dbReference type="InterPro" id="IPR000048">
    <property type="entry name" value="IQ_motif_EF-hand-BS"/>
</dbReference>
<name>K3X4C0_GLOUD</name>
<evidence type="ECO:0000313" key="5">
    <source>
        <dbReference type="EnsemblProtists" id="PYU1_T012069"/>
    </source>
</evidence>
<reference evidence="6" key="2">
    <citation type="submission" date="2010-04" db="EMBL/GenBank/DDBJ databases">
        <authorList>
            <person name="Buell R."/>
            <person name="Hamilton J."/>
            <person name="Hostetler J."/>
        </authorList>
    </citation>
    <scope>NUCLEOTIDE SEQUENCE [LARGE SCALE GENOMIC DNA]</scope>
    <source>
        <strain evidence="6">DAOM:BR144</strain>
    </source>
</reference>
<feature type="coiled-coil region" evidence="2">
    <location>
        <begin position="821"/>
        <end position="848"/>
    </location>
</feature>
<dbReference type="HOGENOM" id="CLU_255155_0_0_1"/>
<dbReference type="InterPro" id="IPR001611">
    <property type="entry name" value="Leu-rich_rpt"/>
</dbReference>
<dbReference type="InterPro" id="IPR036020">
    <property type="entry name" value="WW_dom_sf"/>
</dbReference>
<dbReference type="Pfam" id="PF00397">
    <property type="entry name" value="WW"/>
    <property type="match status" value="4"/>
</dbReference>
<dbReference type="EMBL" id="GL376621">
    <property type="status" value="NOT_ANNOTATED_CDS"/>
    <property type="molecule type" value="Genomic_DNA"/>
</dbReference>
<feature type="region of interest" description="Disordered" evidence="3">
    <location>
        <begin position="1016"/>
        <end position="1057"/>
    </location>
</feature>
<dbReference type="Gene3D" id="3.80.10.10">
    <property type="entry name" value="Ribonuclease Inhibitor"/>
    <property type="match status" value="3"/>
</dbReference>